<dbReference type="CDD" id="cd05797">
    <property type="entry name" value="Ribosomal_L10"/>
    <property type="match status" value="1"/>
</dbReference>
<dbReference type="InterPro" id="IPR047865">
    <property type="entry name" value="Ribosomal_uL10_bac_type"/>
</dbReference>
<comment type="similarity">
    <text evidence="1 5">Belongs to the universal ribosomal protein uL10 family.</text>
</comment>
<comment type="function">
    <text evidence="5">Forms part of the ribosomal stalk, playing a central role in the interaction of the ribosome with GTP-bound translation factors.</text>
</comment>
<dbReference type="AlphaFoldDB" id="A0A955J270"/>
<organism evidence="6 7">
    <name type="scientific">candidate division WWE3 bacterium</name>
    <dbReference type="NCBI Taxonomy" id="2053526"/>
    <lineage>
        <taxon>Bacteria</taxon>
        <taxon>Katanobacteria</taxon>
    </lineage>
</organism>
<evidence type="ECO:0000313" key="7">
    <source>
        <dbReference type="Proteomes" id="UP000740557"/>
    </source>
</evidence>
<name>A0A955J270_UNCKA</name>
<comment type="subunit">
    <text evidence="5">Part of the ribosomal stalk of the 50S ribosomal subunit. The N-terminus interacts with L11 and the large rRNA to form the base of the stalk. The C-terminus forms an elongated spine to which L12 dimers bind in a sequential fashion forming a multimeric L10(L12)X complex.</text>
</comment>
<dbReference type="NCBIfam" id="NF000955">
    <property type="entry name" value="PRK00099.1-1"/>
    <property type="match status" value="1"/>
</dbReference>
<evidence type="ECO:0000256" key="2">
    <source>
        <dbReference type="ARBA" id="ARBA00022980"/>
    </source>
</evidence>
<dbReference type="GO" id="GO:0070180">
    <property type="term" value="F:large ribosomal subunit rRNA binding"/>
    <property type="evidence" value="ECO:0007669"/>
    <property type="project" value="UniProtKB-UniRule"/>
</dbReference>
<dbReference type="InterPro" id="IPR001790">
    <property type="entry name" value="Ribosomal_uL10"/>
</dbReference>
<dbReference type="EMBL" id="JAGQNX010000031">
    <property type="protein sequence ID" value="MCA9308087.1"/>
    <property type="molecule type" value="Genomic_DNA"/>
</dbReference>
<dbReference type="PANTHER" id="PTHR11560">
    <property type="entry name" value="39S RIBOSOMAL PROTEIN L10, MITOCHONDRIAL"/>
    <property type="match status" value="1"/>
</dbReference>
<dbReference type="InterPro" id="IPR043141">
    <property type="entry name" value="Ribosomal_uL10-like_sf"/>
</dbReference>
<proteinExistence type="inferred from homology"/>
<reference evidence="6" key="2">
    <citation type="journal article" date="2021" name="Microbiome">
        <title>Successional dynamics and alternative stable states in a saline activated sludge microbial community over 9 years.</title>
        <authorList>
            <person name="Wang Y."/>
            <person name="Ye J."/>
            <person name="Ju F."/>
            <person name="Liu L."/>
            <person name="Boyd J.A."/>
            <person name="Deng Y."/>
            <person name="Parks D.H."/>
            <person name="Jiang X."/>
            <person name="Yin X."/>
            <person name="Woodcroft B.J."/>
            <person name="Tyson G.W."/>
            <person name="Hugenholtz P."/>
            <person name="Polz M.F."/>
            <person name="Zhang T."/>
        </authorList>
    </citation>
    <scope>NUCLEOTIDE SEQUENCE</scope>
    <source>
        <strain evidence="6">HKST-UBA79</strain>
    </source>
</reference>
<dbReference type="GO" id="GO:1990904">
    <property type="term" value="C:ribonucleoprotein complex"/>
    <property type="evidence" value="ECO:0007669"/>
    <property type="project" value="UniProtKB-KW"/>
</dbReference>
<dbReference type="InterPro" id="IPR022973">
    <property type="entry name" value="Ribosomal_uL10_bac"/>
</dbReference>
<gene>
    <name evidence="5 6" type="primary">rplJ</name>
    <name evidence="6" type="ORF">KC980_01110</name>
</gene>
<keyword evidence="5" id="KW-0699">rRNA-binding</keyword>
<dbReference type="GO" id="GO:0006412">
    <property type="term" value="P:translation"/>
    <property type="evidence" value="ECO:0007669"/>
    <property type="project" value="UniProtKB-UniRule"/>
</dbReference>
<dbReference type="GO" id="GO:0005840">
    <property type="term" value="C:ribosome"/>
    <property type="evidence" value="ECO:0007669"/>
    <property type="project" value="UniProtKB-KW"/>
</dbReference>
<dbReference type="Pfam" id="PF00466">
    <property type="entry name" value="Ribosomal_L10"/>
    <property type="match status" value="1"/>
</dbReference>
<dbReference type="SUPFAM" id="SSF160369">
    <property type="entry name" value="Ribosomal protein L10-like"/>
    <property type="match status" value="1"/>
</dbReference>
<keyword evidence="2 5" id="KW-0689">Ribosomal protein</keyword>
<keyword evidence="3 5" id="KW-0687">Ribonucleoprotein</keyword>
<sequence length="176" mass="19047">MPNTQNKEVVKELRSKIAEAKSVVFAEYHGLKANDINTLRDSLNKEGTEMTVAKNKLAKIALKEEGVASEELDKLLKGPTAFFFAKQDPISFLKPLFDFSKEKELPSIKGGIFDGKVTSAEGVKTLSELPSRDELLARVVGGMKSPITGIVNVLSGPKRSIVYALKAVANKKEGGA</sequence>
<dbReference type="HAMAP" id="MF_00362">
    <property type="entry name" value="Ribosomal_uL10"/>
    <property type="match status" value="1"/>
</dbReference>
<dbReference type="Gene3D" id="6.10.250.290">
    <property type="match status" value="1"/>
</dbReference>
<reference evidence="6" key="1">
    <citation type="submission" date="2020-04" db="EMBL/GenBank/DDBJ databases">
        <authorList>
            <person name="Zhang T."/>
        </authorList>
    </citation>
    <scope>NUCLEOTIDE SEQUENCE</scope>
    <source>
        <strain evidence="6">HKST-UBA79</strain>
    </source>
</reference>
<evidence type="ECO:0000313" key="6">
    <source>
        <dbReference type="EMBL" id="MCA9308087.1"/>
    </source>
</evidence>
<evidence type="ECO:0000256" key="5">
    <source>
        <dbReference type="HAMAP-Rule" id="MF_00362"/>
    </source>
</evidence>
<evidence type="ECO:0000256" key="1">
    <source>
        <dbReference type="ARBA" id="ARBA00008889"/>
    </source>
</evidence>
<protein>
    <recommendedName>
        <fullName evidence="4 5">Large ribosomal subunit protein uL10</fullName>
    </recommendedName>
</protein>
<dbReference type="Proteomes" id="UP000740557">
    <property type="component" value="Unassembled WGS sequence"/>
</dbReference>
<dbReference type="Gene3D" id="3.30.70.1730">
    <property type="match status" value="1"/>
</dbReference>
<evidence type="ECO:0000256" key="3">
    <source>
        <dbReference type="ARBA" id="ARBA00023274"/>
    </source>
</evidence>
<keyword evidence="5" id="KW-0694">RNA-binding</keyword>
<accession>A0A955J270</accession>
<comment type="caution">
    <text evidence="6">The sequence shown here is derived from an EMBL/GenBank/DDBJ whole genome shotgun (WGS) entry which is preliminary data.</text>
</comment>
<evidence type="ECO:0000256" key="4">
    <source>
        <dbReference type="ARBA" id="ARBA00035202"/>
    </source>
</evidence>